<comment type="caution">
    <text evidence="6">The sequence shown here is derived from an EMBL/GenBank/DDBJ whole genome shotgun (WGS) entry which is preliminary data.</text>
</comment>
<keyword evidence="2 3" id="KW-0143">Chaperone</keyword>
<proteinExistence type="inferred from homology"/>
<dbReference type="GO" id="GO:0051087">
    <property type="term" value="F:protein-folding chaperone binding"/>
    <property type="evidence" value="ECO:0007669"/>
    <property type="project" value="InterPro"/>
</dbReference>
<dbReference type="CDD" id="cd00446">
    <property type="entry name" value="GrpE"/>
    <property type="match status" value="1"/>
</dbReference>
<dbReference type="HAMAP" id="MF_01151">
    <property type="entry name" value="GrpE"/>
    <property type="match status" value="1"/>
</dbReference>
<gene>
    <name evidence="3" type="primary">grpE</name>
    <name evidence="6" type="ORF">A2154_04240</name>
</gene>
<organism evidence="6 7">
    <name type="scientific">Candidatus Gottesmanbacteria bacterium RBG_16_43_7</name>
    <dbReference type="NCBI Taxonomy" id="1798373"/>
    <lineage>
        <taxon>Bacteria</taxon>
        <taxon>Candidatus Gottesmaniibacteriota</taxon>
    </lineage>
</organism>
<reference evidence="6 7" key="1">
    <citation type="journal article" date="2016" name="Nat. Commun.">
        <title>Thousands of microbial genomes shed light on interconnected biogeochemical processes in an aquifer system.</title>
        <authorList>
            <person name="Anantharaman K."/>
            <person name="Brown C.T."/>
            <person name="Hug L.A."/>
            <person name="Sharon I."/>
            <person name="Castelle C.J."/>
            <person name="Probst A.J."/>
            <person name="Thomas B.C."/>
            <person name="Singh A."/>
            <person name="Wilkins M.J."/>
            <person name="Karaoz U."/>
            <person name="Brodie E.L."/>
            <person name="Williams K.H."/>
            <person name="Hubbard S.S."/>
            <person name="Banfield J.F."/>
        </authorList>
    </citation>
    <scope>NUCLEOTIDE SEQUENCE [LARGE SCALE GENOMIC DNA]</scope>
</reference>
<dbReference type="PRINTS" id="PR00773">
    <property type="entry name" value="GRPEPROTEIN"/>
</dbReference>
<dbReference type="InterPro" id="IPR000740">
    <property type="entry name" value="GrpE"/>
</dbReference>
<dbReference type="GO" id="GO:0006457">
    <property type="term" value="P:protein folding"/>
    <property type="evidence" value="ECO:0007669"/>
    <property type="project" value="InterPro"/>
</dbReference>
<keyword evidence="3" id="KW-0963">Cytoplasm</keyword>
<dbReference type="GO" id="GO:0042803">
    <property type="term" value="F:protein homodimerization activity"/>
    <property type="evidence" value="ECO:0007669"/>
    <property type="project" value="InterPro"/>
</dbReference>
<dbReference type="GO" id="GO:0051082">
    <property type="term" value="F:unfolded protein binding"/>
    <property type="evidence" value="ECO:0007669"/>
    <property type="project" value="TreeGrafter"/>
</dbReference>
<name>A0A1F5Z972_9BACT</name>
<comment type="subunit">
    <text evidence="3">Homodimer.</text>
</comment>
<dbReference type="GO" id="GO:0000774">
    <property type="term" value="F:adenyl-nucleotide exchange factor activity"/>
    <property type="evidence" value="ECO:0007669"/>
    <property type="project" value="InterPro"/>
</dbReference>
<dbReference type="SUPFAM" id="SSF58014">
    <property type="entry name" value="Coiled-coil domain of nucleotide exchange factor GrpE"/>
    <property type="match status" value="1"/>
</dbReference>
<dbReference type="EMBL" id="MFJC01000030">
    <property type="protein sequence ID" value="OGG09019.1"/>
    <property type="molecule type" value="Genomic_DNA"/>
</dbReference>
<dbReference type="InterPro" id="IPR009012">
    <property type="entry name" value="GrpE_head"/>
</dbReference>
<dbReference type="InterPro" id="IPR013805">
    <property type="entry name" value="GrpE_CC"/>
</dbReference>
<sequence length="158" mass="17951">MKKLKSTDKKNILLDHDADALRTQIEEYKQQNLRVLADYRNLEKRTTLELADSRRTATGNCIVKLLPVLDNLYRAYDHLKDPGIELSIRQFRDVLKSLGVKKIEALGHKFDPHLMECVETTGDGAEIVTAEIEAGYTYDNRVLRVAKVKVGQNAPTDL</sequence>
<dbReference type="Gene3D" id="2.30.22.10">
    <property type="entry name" value="Head domain of nucleotide exchange factor GrpE"/>
    <property type="match status" value="1"/>
</dbReference>
<dbReference type="PANTHER" id="PTHR21237">
    <property type="entry name" value="GRPE PROTEIN"/>
    <property type="match status" value="1"/>
</dbReference>
<dbReference type="AlphaFoldDB" id="A0A1F5Z972"/>
<comment type="function">
    <text evidence="3">Participates actively in the response to hyperosmotic and heat shock by preventing the aggregation of stress-denatured proteins, in association with DnaK and GrpE. It is the nucleotide exchange factor for DnaK and may function as a thermosensor. Unfolded proteins bind initially to DnaJ; upon interaction with the DnaJ-bound protein, DnaK hydrolyzes its bound ATP, resulting in the formation of a stable complex. GrpE releases ADP from DnaK; ATP binding to DnaK triggers the release of the substrate protein, thus completing the reaction cycle. Several rounds of ATP-dependent interactions between DnaJ, DnaK and GrpE are required for fully efficient folding.</text>
</comment>
<accession>A0A1F5Z972</accession>
<evidence type="ECO:0000313" key="7">
    <source>
        <dbReference type="Proteomes" id="UP000176854"/>
    </source>
</evidence>
<evidence type="ECO:0000256" key="1">
    <source>
        <dbReference type="ARBA" id="ARBA00009054"/>
    </source>
</evidence>
<comment type="similarity">
    <text evidence="1 3 4">Belongs to the GrpE family.</text>
</comment>
<dbReference type="STRING" id="1798373.A2154_04240"/>
<keyword evidence="5" id="KW-0175">Coiled coil</keyword>
<evidence type="ECO:0000256" key="4">
    <source>
        <dbReference type="RuleBase" id="RU004478"/>
    </source>
</evidence>
<evidence type="ECO:0000256" key="3">
    <source>
        <dbReference type="HAMAP-Rule" id="MF_01151"/>
    </source>
</evidence>
<evidence type="ECO:0000256" key="5">
    <source>
        <dbReference type="SAM" id="Coils"/>
    </source>
</evidence>
<evidence type="ECO:0000256" key="2">
    <source>
        <dbReference type="ARBA" id="ARBA00023186"/>
    </source>
</evidence>
<feature type="coiled-coil region" evidence="5">
    <location>
        <begin position="11"/>
        <end position="45"/>
    </location>
</feature>
<dbReference type="Gene3D" id="3.90.20.20">
    <property type="match status" value="1"/>
</dbReference>
<protein>
    <recommendedName>
        <fullName evidence="3">Protein GrpE</fullName>
    </recommendedName>
    <alternativeName>
        <fullName evidence="3">HSP-70 cofactor</fullName>
    </alternativeName>
</protein>
<dbReference type="Pfam" id="PF01025">
    <property type="entry name" value="GrpE"/>
    <property type="match status" value="1"/>
</dbReference>
<dbReference type="Proteomes" id="UP000176854">
    <property type="component" value="Unassembled WGS sequence"/>
</dbReference>
<comment type="subcellular location">
    <subcellularLocation>
        <location evidence="3">Cytoplasm</location>
    </subcellularLocation>
</comment>
<evidence type="ECO:0000313" key="6">
    <source>
        <dbReference type="EMBL" id="OGG09019.1"/>
    </source>
</evidence>
<dbReference type="SUPFAM" id="SSF51064">
    <property type="entry name" value="Head domain of nucleotide exchange factor GrpE"/>
    <property type="match status" value="1"/>
</dbReference>
<keyword evidence="3" id="KW-0346">Stress response</keyword>
<dbReference type="PANTHER" id="PTHR21237:SF23">
    <property type="entry name" value="GRPE PROTEIN HOMOLOG, MITOCHONDRIAL"/>
    <property type="match status" value="1"/>
</dbReference>
<dbReference type="GO" id="GO:0005737">
    <property type="term" value="C:cytoplasm"/>
    <property type="evidence" value="ECO:0007669"/>
    <property type="project" value="UniProtKB-SubCell"/>
</dbReference>